<name>A0A9Q9EH85_9PEZI</name>
<organism evidence="4 5">
    <name type="scientific">Septoria linicola</name>
    <dbReference type="NCBI Taxonomy" id="215465"/>
    <lineage>
        <taxon>Eukaryota</taxon>
        <taxon>Fungi</taxon>
        <taxon>Dikarya</taxon>
        <taxon>Ascomycota</taxon>
        <taxon>Pezizomycotina</taxon>
        <taxon>Dothideomycetes</taxon>
        <taxon>Dothideomycetidae</taxon>
        <taxon>Mycosphaerellales</taxon>
        <taxon>Mycosphaerellaceae</taxon>
        <taxon>Septoria</taxon>
    </lineage>
</organism>
<feature type="chain" id="PRO_5040465099" description="Mid2 domain-containing protein" evidence="3">
    <location>
        <begin position="20"/>
        <end position="292"/>
    </location>
</feature>
<reference evidence="4" key="1">
    <citation type="submission" date="2022-06" db="EMBL/GenBank/DDBJ databases">
        <title>Complete genome sequences of two strains of the flax pathogen Septoria linicola.</title>
        <authorList>
            <person name="Lapalu N."/>
            <person name="Simon A."/>
            <person name="Demenou B."/>
            <person name="Paumier D."/>
            <person name="Guillot M.-P."/>
            <person name="Gout L."/>
            <person name="Valade R."/>
        </authorList>
    </citation>
    <scope>NUCLEOTIDE SEQUENCE</scope>
    <source>
        <strain evidence="4">SE15195</strain>
    </source>
</reference>
<keyword evidence="2" id="KW-0812">Transmembrane</keyword>
<dbReference type="OrthoDB" id="5390143at2759"/>
<keyword evidence="2" id="KW-0472">Membrane</keyword>
<keyword evidence="2" id="KW-1133">Transmembrane helix</keyword>
<protein>
    <recommendedName>
        <fullName evidence="6">Mid2 domain-containing protein</fullName>
    </recommendedName>
</protein>
<keyword evidence="5" id="KW-1185">Reference proteome</keyword>
<evidence type="ECO:0000313" key="4">
    <source>
        <dbReference type="EMBL" id="USW49053.1"/>
    </source>
</evidence>
<dbReference type="AlphaFoldDB" id="A0A9Q9EH85"/>
<evidence type="ECO:0000256" key="1">
    <source>
        <dbReference type="SAM" id="MobiDB-lite"/>
    </source>
</evidence>
<feature type="compositionally biased region" description="Low complexity" evidence="1">
    <location>
        <begin position="150"/>
        <end position="185"/>
    </location>
</feature>
<evidence type="ECO:0008006" key="6">
    <source>
        <dbReference type="Google" id="ProtNLM"/>
    </source>
</evidence>
<feature type="compositionally biased region" description="Basic and acidic residues" evidence="1">
    <location>
        <begin position="241"/>
        <end position="262"/>
    </location>
</feature>
<dbReference type="EMBL" id="CP099419">
    <property type="protein sequence ID" value="USW49053.1"/>
    <property type="molecule type" value="Genomic_DNA"/>
</dbReference>
<sequence>MKLLHAAGFIACASNIALAVVNELNSWQYPGPAGGANILWTIGIDRPLKWYTELTEYNITLWQNRAGTFPLNVGAIWQSTENNNAGNISYTWKVDPMSAELKNGENFFLWGGWQCQDQPGCDEPDEGFTSWSFNLTYLQPSEISSTAIATATPTGAPTGTTNTSLASATADSSSTSTDTANNNNKNNDDHKDNSVTIGAAVGGAVGGLLLLGLGVFFGMRIAKRRARRDRQTSPGMPMLSDSHDHDYDHEHGVVSYRDEQKMRPTHVQSFELPSESPAELPAGDGKPRELGA</sequence>
<evidence type="ECO:0000256" key="3">
    <source>
        <dbReference type="SAM" id="SignalP"/>
    </source>
</evidence>
<gene>
    <name evidence="4" type="ORF">Slin15195_G023720</name>
</gene>
<evidence type="ECO:0000313" key="5">
    <source>
        <dbReference type="Proteomes" id="UP001056384"/>
    </source>
</evidence>
<evidence type="ECO:0000256" key="2">
    <source>
        <dbReference type="SAM" id="Phobius"/>
    </source>
</evidence>
<dbReference type="Proteomes" id="UP001056384">
    <property type="component" value="Chromosome 2"/>
</dbReference>
<feature type="signal peptide" evidence="3">
    <location>
        <begin position="1"/>
        <end position="19"/>
    </location>
</feature>
<keyword evidence="3" id="KW-0732">Signal</keyword>
<proteinExistence type="predicted"/>
<feature type="transmembrane region" description="Helical" evidence="2">
    <location>
        <begin position="195"/>
        <end position="218"/>
    </location>
</feature>
<accession>A0A9Q9EH85</accession>
<feature type="region of interest" description="Disordered" evidence="1">
    <location>
        <begin position="225"/>
        <end position="292"/>
    </location>
</feature>
<feature type="region of interest" description="Disordered" evidence="1">
    <location>
        <begin position="150"/>
        <end position="192"/>
    </location>
</feature>